<dbReference type="EMBL" id="JBHSMT010000014">
    <property type="protein sequence ID" value="MFC5474457.1"/>
    <property type="molecule type" value="Genomic_DNA"/>
</dbReference>
<comment type="caution">
    <text evidence="1">The sequence shown here is derived from an EMBL/GenBank/DDBJ whole genome shotgun (WGS) entry which is preliminary data.</text>
</comment>
<keyword evidence="2" id="KW-1185">Reference proteome</keyword>
<accession>A0ABW0MBU7</accession>
<dbReference type="RefSeq" id="WP_378997567.1">
    <property type="nucleotide sequence ID" value="NZ_JBHSMT010000014.1"/>
</dbReference>
<dbReference type="SUPFAM" id="SSF52540">
    <property type="entry name" value="P-loop containing nucleoside triphosphate hydrolases"/>
    <property type="match status" value="1"/>
</dbReference>
<evidence type="ECO:0008006" key="3">
    <source>
        <dbReference type="Google" id="ProtNLM"/>
    </source>
</evidence>
<protein>
    <recommendedName>
        <fullName evidence="3">ParA family protein</fullName>
    </recommendedName>
</protein>
<evidence type="ECO:0000313" key="2">
    <source>
        <dbReference type="Proteomes" id="UP001596045"/>
    </source>
</evidence>
<sequence>MIITIFSEDDNAKRSMLAVNLAALRALDHHKVLLIDATAPEYSLNWSTQFNAAGVKSRFVVHGTENLESELESPDSYYRTHYREIIIDADGIDARSTDSALLATDVLVVPIRSGQNDVRNRENLVQRIETSRLFNSALRVLVVEVQAISAFGDAATQAFNSAKVFAQKVLTATLAKTVIHEWIDDRRSFEQGLSVFESEPGNQHAAAEIKDLYQEISRIRDLPVEAAANNLAIMHAIQRRIHE</sequence>
<dbReference type="PANTHER" id="PTHR13696:SF96">
    <property type="entry name" value="COBQ_COBB_MIND_PARA NUCLEOTIDE BINDING DOMAIN-CONTAINING PROTEIN"/>
    <property type="match status" value="1"/>
</dbReference>
<dbReference type="Gene3D" id="3.40.50.300">
    <property type="entry name" value="P-loop containing nucleotide triphosphate hydrolases"/>
    <property type="match status" value="1"/>
</dbReference>
<proteinExistence type="predicted"/>
<name>A0ABW0MBU7_9BURK</name>
<dbReference type="PANTHER" id="PTHR13696">
    <property type="entry name" value="P-LOOP CONTAINING NUCLEOSIDE TRIPHOSPHATE HYDROLASE"/>
    <property type="match status" value="1"/>
</dbReference>
<dbReference type="InterPro" id="IPR027417">
    <property type="entry name" value="P-loop_NTPase"/>
</dbReference>
<organism evidence="1 2">
    <name type="scientific">Paraherbaspirillum soli</name>
    <dbReference type="NCBI Taxonomy" id="631222"/>
    <lineage>
        <taxon>Bacteria</taxon>
        <taxon>Pseudomonadati</taxon>
        <taxon>Pseudomonadota</taxon>
        <taxon>Betaproteobacteria</taxon>
        <taxon>Burkholderiales</taxon>
        <taxon>Oxalobacteraceae</taxon>
        <taxon>Paraherbaspirillum</taxon>
    </lineage>
</organism>
<evidence type="ECO:0000313" key="1">
    <source>
        <dbReference type="EMBL" id="MFC5474457.1"/>
    </source>
</evidence>
<dbReference type="Proteomes" id="UP001596045">
    <property type="component" value="Unassembled WGS sequence"/>
</dbReference>
<dbReference type="InterPro" id="IPR050678">
    <property type="entry name" value="DNA_Partitioning_ATPase"/>
</dbReference>
<gene>
    <name evidence="1" type="ORF">ACFPM8_10855</name>
</gene>
<reference evidence="2" key="1">
    <citation type="journal article" date="2019" name="Int. J. Syst. Evol. Microbiol.">
        <title>The Global Catalogue of Microorganisms (GCM) 10K type strain sequencing project: providing services to taxonomists for standard genome sequencing and annotation.</title>
        <authorList>
            <consortium name="The Broad Institute Genomics Platform"/>
            <consortium name="The Broad Institute Genome Sequencing Center for Infectious Disease"/>
            <person name="Wu L."/>
            <person name="Ma J."/>
        </authorList>
    </citation>
    <scope>NUCLEOTIDE SEQUENCE [LARGE SCALE GENOMIC DNA]</scope>
    <source>
        <strain evidence="2">JCM 17066</strain>
    </source>
</reference>